<dbReference type="Pfam" id="PF00249">
    <property type="entry name" value="Myb_DNA-binding"/>
    <property type="match status" value="2"/>
</dbReference>
<dbReference type="eggNOG" id="KOG0048">
    <property type="taxonomic scope" value="Eukaryota"/>
</dbReference>
<evidence type="ECO:0000256" key="5">
    <source>
        <dbReference type="ARBA" id="ARBA00023163"/>
    </source>
</evidence>
<dbReference type="OrthoDB" id="2143914at2759"/>
<dbReference type="KEGG" id="mnt:21392904"/>
<gene>
    <name evidence="10" type="ORF">L484_009579</name>
</gene>
<evidence type="ECO:0000256" key="4">
    <source>
        <dbReference type="ARBA" id="ARBA00023125"/>
    </source>
</evidence>
<dbReference type="FunFam" id="1.10.10.60:FF:000011">
    <property type="entry name" value="Myb transcription factor"/>
    <property type="match status" value="1"/>
</dbReference>
<evidence type="ECO:0000313" key="11">
    <source>
        <dbReference type="Proteomes" id="UP000030645"/>
    </source>
</evidence>
<name>W9QBS4_9ROSA</name>
<dbReference type="InterPro" id="IPR009057">
    <property type="entry name" value="Homeodomain-like_sf"/>
</dbReference>
<feature type="domain" description="Myb-like" evidence="8">
    <location>
        <begin position="16"/>
        <end position="63"/>
    </location>
</feature>
<feature type="domain" description="Myb-like" evidence="8">
    <location>
        <begin position="64"/>
        <end position="114"/>
    </location>
</feature>
<sequence length="224" mass="26071">MGRRRSRCSEEALNAKRAWTTMEDKILTEYIKIHGEGQWNYLPLKAGLKRNGKSCRLRWLNYLKPGIKRGNISQEEEDLIIRLHQQLGNRWSVIAGLLPGRTDNEVKNYWYTKISKKIKHDHGHDHGDSTASSDPKPSNDGDYESLQGQNLTKKQQGLSEVPQPSQNEYDETTSIPWPAQPWDIGVHEHFETIFSPVRILEGNYQLMYDDAWMDFDFEIWNNLS</sequence>
<dbReference type="Gene3D" id="1.10.10.60">
    <property type="entry name" value="Homeodomain-like"/>
    <property type="match status" value="2"/>
</dbReference>
<dbReference type="InterPro" id="IPR017930">
    <property type="entry name" value="Myb_dom"/>
</dbReference>
<evidence type="ECO:0000256" key="6">
    <source>
        <dbReference type="ARBA" id="ARBA00023242"/>
    </source>
</evidence>
<feature type="domain" description="HTH myb-type" evidence="9">
    <location>
        <begin position="16"/>
        <end position="63"/>
    </location>
</feature>
<keyword evidence="11" id="KW-1185">Reference proteome</keyword>
<dbReference type="CDD" id="cd00167">
    <property type="entry name" value="SANT"/>
    <property type="match status" value="2"/>
</dbReference>
<dbReference type="GO" id="GO:0003677">
    <property type="term" value="F:DNA binding"/>
    <property type="evidence" value="ECO:0007669"/>
    <property type="project" value="UniProtKB-KW"/>
</dbReference>
<feature type="domain" description="HTH myb-type" evidence="9">
    <location>
        <begin position="64"/>
        <end position="118"/>
    </location>
</feature>
<dbReference type="EMBL" id="KE343326">
    <property type="protein sequence ID" value="EXB23818.1"/>
    <property type="molecule type" value="Genomic_DNA"/>
</dbReference>
<organism evidence="10 11">
    <name type="scientific">Morus notabilis</name>
    <dbReference type="NCBI Taxonomy" id="981085"/>
    <lineage>
        <taxon>Eukaryota</taxon>
        <taxon>Viridiplantae</taxon>
        <taxon>Streptophyta</taxon>
        <taxon>Embryophyta</taxon>
        <taxon>Tracheophyta</taxon>
        <taxon>Spermatophyta</taxon>
        <taxon>Magnoliopsida</taxon>
        <taxon>eudicotyledons</taxon>
        <taxon>Gunneridae</taxon>
        <taxon>Pentapetalae</taxon>
        <taxon>rosids</taxon>
        <taxon>fabids</taxon>
        <taxon>Rosales</taxon>
        <taxon>Moraceae</taxon>
        <taxon>Moreae</taxon>
        <taxon>Morus</taxon>
    </lineage>
</organism>
<evidence type="ECO:0000259" key="8">
    <source>
        <dbReference type="PROSITE" id="PS50090"/>
    </source>
</evidence>
<comment type="subcellular location">
    <subcellularLocation>
        <location evidence="1">Nucleus</location>
    </subcellularLocation>
</comment>
<keyword evidence="4" id="KW-0238">DNA-binding</keyword>
<keyword evidence="5" id="KW-0804">Transcription</keyword>
<evidence type="ECO:0000256" key="7">
    <source>
        <dbReference type="SAM" id="MobiDB-lite"/>
    </source>
</evidence>
<evidence type="ECO:0000256" key="1">
    <source>
        <dbReference type="ARBA" id="ARBA00004123"/>
    </source>
</evidence>
<dbReference type="PROSITE" id="PS50090">
    <property type="entry name" value="MYB_LIKE"/>
    <property type="match status" value="2"/>
</dbReference>
<keyword evidence="6" id="KW-0539">Nucleus</keyword>
<feature type="region of interest" description="Disordered" evidence="7">
    <location>
        <begin position="119"/>
        <end position="176"/>
    </location>
</feature>
<dbReference type="InterPro" id="IPR001005">
    <property type="entry name" value="SANT/Myb"/>
</dbReference>
<dbReference type="SUPFAM" id="SSF46689">
    <property type="entry name" value="Homeodomain-like"/>
    <property type="match status" value="1"/>
</dbReference>
<dbReference type="InterPro" id="IPR015495">
    <property type="entry name" value="Myb_TF_plants"/>
</dbReference>
<dbReference type="PANTHER" id="PTHR47999">
    <property type="entry name" value="TRANSCRIPTION FACTOR MYB8-RELATED-RELATED"/>
    <property type="match status" value="1"/>
</dbReference>
<evidence type="ECO:0000256" key="3">
    <source>
        <dbReference type="ARBA" id="ARBA00023015"/>
    </source>
</evidence>
<accession>W9QBS4</accession>
<dbReference type="PANTHER" id="PTHR47999:SF96">
    <property type="entry name" value="TRANSCRIPTION REPRESSOR MYB6-LIKE"/>
    <property type="match status" value="1"/>
</dbReference>
<protein>
    <submittedName>
        <fullName evidence="10">Transcription repressor</fullName>
    </submittedName>
</protein>
<evidence type="ECO:0000256" key="2">
    <source>
        <dbReference type="ARBA" id="ARBA00022737"/>
    </source>
</evidence>
<reference evidence="11" key="1">
    <citation type="submission" date="2013-01" db="EMBL/GenBank/DDBJ databases">
        <title>Draft Genome Sequence of a Mulberry Tree, Morus notabilis C.K. Schneid.</title>
        <authorList>
            <person name="He N."/>
            <person name="Zhao S."/>
        </authorList>
    </citation>
    <scope>NUCLEOTIDE SEQUENCE</scope>
</reference>
<keyword evidence="2" id="KW-0677">Repeat</keyword>
<evidence type="ECO:0000259" key="9">
    <source>
        <dbReference type="PROSITE" id="PS51294"/>
    </source>
</evidence>
<evidence type="ECO:0000313" key="10">
    <source>
        <dbReference type="EMBL" id="EXB23818.1"/>
    </source>
</evidence>
<keyword evidence="3" id="KW-0805">Transcription regulation</keyword>
<feature type="compositionally biased region" description="Polar residues" evidence="7">
    <location>
        <begin position="146"/>
        <end position="175"/>
    </location>
</feature>
<dbReference type="SMART" id="SM00717">
    <property type="entry name" value="SANT"/>
    <property type="match status" value="2"/>
</dbReference>
<dbReference type="GO" id="GO:0005634">
    <property type="term" value="C:nucleus"/>
    <property type="evidence" value="ECO:0007669"/>
    <property type="project" value="UniProtKB-SubCell"/>
</dbReference>
<dbReference type="AlphaFoldDB" id="W9QBS4"/>
<dbReference type="PROSITE" id="PS51294">
    <property type="entry name" value="HTH_MYB"/>
    <property type="match status" value="2"/>
</dbReference>
<dbReference type="Proteomes" id="UP000030645">
    <property type="component" value="Unassembled WGS sequence"/>
</dbReference>
<proteinExistence type="predicted"/>